<name>K1WPU0_MARBU</name>
<dbReference type="InterPro" id="IPR045853">
    <property type="entry name" value="Pep_chain_release_fac_I_sf"/>
</dbReference>
<dbReference type="OMA" id="FQDQTHR"/>
<reference evidence="3 4" key="1">
    <citation type="journal article" date="2012" name="BMC Genomics">
        <title>Sequencing the genome of Marssonina brunnea reveals fungus-poplar co-evolution.</title>
        <authorList>
            <person name="Zhu S."/>
            <person name="Cao Y.-Z."/>
            <person name="Jiang C."/>
            <person name="Tan B.-Y."/>
            <person name="Wang Z."/>
            <person name="Feng S."/>
            <person name="Zhang L."/>
            <person name="Su X.-H."/>
            <person name="Brejova B."/>
            <person name="Vinar T."/>
            <person name="Xu M."/>
            <person name="Wang M.-X."/>
            <person name="Zhang S.-G."/>
            <person name="Huang M.-R."/>
            <person name="Wu R."/>
            <person name="Zhou Y."/>
        </authorList>
    </citation>
    <scope>NUCLEOTIDE SEQUENCE [LARGE SCALE GENOMIC DNA]</scope>
    <source>
        <strain evidence="3 4">MB_m1</strain>
    </source>
</reference>
<dbReference type="Pfam" id="PF00472">
    <property type="entry name" value="RF-1"/>
    <property type="match status" value="1"/>
</dbReference>
<dbReference type="Gene3D" id="3.30.160.20">
    <property type="match status" value="1"/>
</dbReference>
<protein>
    <submittedName>
        <fullName evidence="3">Peptidyl-tRNA hydrolase domain-containing protein</fullName>
    </submittedName>
</protein>
<dbReference type="Proteomes" id="UP000006753">
    <property type="component" value="Unassembled WGS sequence"/>
</dbReference>
<dbReference type="GO" id="GO:0005762">
    <property type="term" value="C:mitochondrial large ribosomal subunit"/>
    <property type="evidence" value="ECO:0007669"/>
    <property type="project" value="TreeGrafter"/>
</dbReference>
<dbReference type="GO" id="GO:0070126">
    <property type="term" value="P:mitochondrial translational termination"/>
    <property type="evidence" value="ECO:0007669"/>
    <property type="project" value="TreeGrafter"/>
</dbReference>
<dbReference type="GO" id="GO:0004045">
    <property type="term" value="F:peptidyl-tRNA hydrolase activity"/>
    <property type="evidence" value="ECO:0007669"/>
    <property type="project" value="TreeGrafter"/>
</dbReference>
<gene>
    <name evidence="3" type="ORF">MBM_06762</name>
</gene>
<dbReference type="PANTHER" id="PTHR11075">
    <property type="entry name" value="PEPTIDE CHAIN RELEASE FACTOR"/>
    <property type="match status" value="1"/>
</dbReference>
<evidence type="ECO:0000313" key="4">
    <source>
        <dbReference type="Proteomes" id="UP000006753"/>
    </source>
</evidence>
<dbReference type="InParanoid" id="K1WPU0"/>
<dbReference type="HOGENOM" id="CLU_089470_0_0_1"/>
<dbReference type="SUPFAM" id="SSF75620">
    <property type="entry name" value="Release factor"/>
    <property type="match status" value="1"/>
</dbReference>
<dbReference type="KEGG" id="mbe:MBM_06762"/>
<sequence length="163" mass="18123">MLSHRAFPSFSAPQLRGQLIALQGCRAYSSGGGSEAADLDAARGWFQRFNKSTLPTKIATTTFVRSSGPGGQKTNKTSSKAMTVWPLHALQLHVPKVLHQGLRSSRFYVPSSDSISIHCDTARNQTSNEEETHARLYEEITQIYKKRVPGITPPEQRRKVEQL</sequence>
<dbReference type="GO" id="GO:0016150">
    <property type="term" value="F:translation release factor activity, codon nonspecific"/>
    <property type="evidence" value="ECO:0007669"/>
    <property type="project" value="TreeGrafter"/>
</dbReference>
<dbReference type="eggNOG" id="KOG3429">
    <property type="taxonomic scope" value="Eukaryota"/>
</dbReference>
<keyword evidence="4" id="KW-1185">Reference proteome</keyword>
<proteinExistence type="inferred from homology"/>
<dbReference type="PANTHER" id="PTHR11075:SF54">
    <property type="entry name" value="LARGE RIBOSOMAL SUBUNIT PROTEIN ML62"/>
    <property type="match status" value="1"/>
</dbReference>
<dbReference type="AlphaFoldDB" id="K1WPU0"/>
<dbReference type="GeneID" id="18762697"/>
<evidence type="ECO:0000313" key="3">
    <source>
        <dbReference type="EMBL" id="EKD15001.1"/>
    </source>
</evidence>
<evidence type="ECO:0000256" key="1">
    <source>
        <dbReference type="ARBA" id="ARBA00010835"/>
    </source>
</evidence>
<accession>K1WPU0</accession>
<dbReference type="EMBL" id="JH921443">
    <property type="protein sequence ID" value="EKD15001.1"/>
    <property type="molecule type" value="Genomic_DNA"/>
</dbReference>
<feature type="domain" description="Prokaryotic-type class I peptide chain release factors" evidence="2">
    <location>
        <begin position="55"/>
        <end position="145"/>
    </location>
</feature>
<dbReference type="OrthoDB" id="270639at2759"/>
<organism evidence="3 4">
    <name type="scientific">Marssonina brunnea f. sp. multigermtubi (strain MB_m1)</name>
    <name type="common">Marssonina leaf spot fungus</name>
    <dbReference type="NCBI Taxonomy" id="1072389"/>
    <lineage>
        <taxon>Eukaryota</taxon>
        <taxon>Fungi</taxon>
        <taxon>Dikarya</taxon>
        <taxon>Ascomycota</taxon>
        <taxon>Pezizomycotina</taxon>
        <taxon>Leotiomycetes</taxon>
        <taxon>Helotiales</taxon>
        <taxon>Drepanopezizaceae</taxon>
        <taxon>Drepanopeziza</taxon>
    </lineage>
</organism>
<dbReference type="STRING" id="1072389.K1WPU0"/>
<keyword evidence="3" id="KW-0378">Hydrolase</keyword>
<evidence type="ECO:0000259" key="2">
    <source>
        <dbReference type="Pfam" id="PF00472"/>
    </source>
</evidence>
<dbReference type="InterPro" id="IPR052104">
    <property type="entry name" value="Mito_Release_Factor_mL62"/>
</dbReference>
<dbReference type="InterPro" id="IPR000352">
    <property type="entry name" value="Pep_chain_release_fac_I"/>
</dbReference>
<comment type="similarity">
    <text evidence="1">Belongs to the prokaryotic/mitochondrial release factor family.</text>
</comment>